<evidence type="ECO:0000259" key="2">
    <source>
        <dbReference type="Pfam" id="PF08021"/>
    </source>
</evidence>
<dbReference type="HOGENOM" id="CLU_040923_3_0_11"/>
<organism evidence="3 4">
    <name type="scientific">Conexibacter woesei (strain DSM 14684 / CCUG 47730 / CIP 108061 / JCM 11494 / NBRC 100937 / ID131577)</name>
    <dbReference type="NCBI Taxonomy" id="469383"/>
    <lineage>
        <taxon>Bacteria</taxon>
        <taxon>Bacillati</taxon>
        <taxon>Actinomycetota</taxon>
        <taxon>Thermoleophilia</taxon>
        <taxon>Solirubrobacterales</taxon>
        <taxon>Conexibacteraceae</taxon>
        <taxon>Conexibacter</taxon>
    </lineage>
</organism>
<dbReference type="eggNOG" id="COG2375">
    <property type="taxonomic scope" value="Bacteria"/>
</dbReference>
<dbReference type="KEGG" id="cwo:Cwoe_2591"/>
<gene>
    <name evidence="3" type="ordered locus">Cwoe_2591</name>
</gene>
<proteinExistence type="predicted"/>
<sequence length="304" mass="31004" precursor="true">MNGAPTLPSPARAAEARPRGYAARVASRVTVESIVQPVPGFARVTVAGEGLTAYDPVLPADAFKLLLPAPGDDGFDFPQRGADGLPAWPQGARRPILRPYAVRDADPAAGRIVFDVALRPGGAAPLRFAAGDEIGLAGMRHGYAPASGATRHLLVGDRSALPAIAAIVASLPAAARVTAVLEVAAEEERGLLPAHPGLAAEWLVGPASAGAGSPLEQAARTVAVPAAGAHAWIGGEVGVVRALHAHLTAALGLSLAQVHAVPCWERGRTADERDAAMLERYRAAAARGRDVADPDVADAIELGA</sequence>
<evidence type="ECO:0000259" key="1">
    <source>
        <dbReference type="Pfam" id="PF04954"/>
    </source>
</evidence>
<dbReference type="Pfam" id="PF04954">
    <property type="entry name" value="SIP"/>
    <property type="match status" value="1"/>
</dbReference>
<accession>D3F8P6</accession>
<feature type="domain" description="Siderophore-interacting FAD-binding" evidence="2">
    <location>
        <begin position="31"/>
        <end position="136"/>
    </location>
</feature>
<dbReference type="Pfam" id="PF08021">
    <property type="entry name" value="FAD_binding_9"/>
    <property type="match status" value="1"/>
</dbReference>
<keyword evidence="4" id="KW-1185">Reference proteome</keyword>
<evidence type="ECO:0000313" key="4">
    <source>
        <dbReference type="Proteomes" id="UP000008229"/>
    </source>
</evidence>
<protein>
    <submittedName>
        <fullName evidence="3">Siderophore-interacting protein</fullName>
    </submittedName>
</protein>
<dbReference type="InterPro" id="IPR039374">
    <property type="entry name" value="SIP_fam"/>
</dbReference>
<reference evidence="3 4" key="1">
    <citation type="journal article" date="2010" name="Stand. Genomic Sci.">
        <title>Complete genome sequence of Conexibacter woesei type strain (ID131577).</title>
        <authorList>
            <person name="Pukall R."/>
            <person name="Lapidus A."/>
            <person name="Glavina Del Rio T."/>
            <person name="Copeland A."/>
            <person name="Tice H."/>
            <person name="Cheng J.-F."/>
            <person name="Lucas S."/>
            <person name="Chen F."/>
            <person name="Nolan M."/>
            <person name="Bruce D."/>
            <person name="Goodwin L."/>
            <person name="Pitluck S."/>
            <person name="Mavromatis K."/>
            <person name="Ivanova N."/>
            <person name="Ovchinnikova G."/>
            <person name="Pati A."/>
            <person name="Chen A."/>
            <person name="Palaniappan K."/>
            <person name="Land M."/>
            <person name="Hauser L."/>
            <person name="Chang Y.-J."/>
            <person name="Jeffries C.D."/>
            <person name="Chain P."/>
            <person name="Meincke L."/>
            <person name="Sims D."/>
            <person name="Brettin T."/>
            <person name="Detter J.C."/>
            <person name="Rohde M."/>
            <person name="Goeker M."/>
            <person name="Bristow J."/>
            <person name="Eisen J.A."/>
            <person name="Markowitz V."/>
            <person name="Kyrpides N.C."/>
            <person name="Klenk H.-P."/>
            <person name="Hugenholtz P."/>
        </authorList>
    </citation>
    <scope>NUCLEOTIDE SEQUENCE [LARGE SCALE GENOMIC DNA]</scope>
    <source>
        <strain evidence="4">DSM 14684 / CIP 108061 / JCM 11494 / NBRC 100937 / ID131577</strain>
    </source>
</reference>
<dbReference type="EMBL" id="CP001854">
    <property type="protein sequence ID" value="ADB51010.1"/>
    <property type="molecule type" value="Genomic_DNA"/>
</dbReference>
<dbReference type="PANTHER" id="PTHR30157:SF0">
    <property type="entry name" value="NADPH-DEPENDENT FERRIC-CHELATE REDUCTASE"/>
    <property type="match status" value="1"/>
</dbReference>
<dbReference type="InterPro" id="IPR013113">
    <property type="entry name" value="SIP_FAD-bd"/>
</dbReference>
<dbReference type="AlphaFoldDB" id="D3F8P6"/>
<dbReference type="InterPro" id="IPR039261">
    <property type="entry name" value="FNR_nucleotide-bd"/>
</dbReference>
<reference evidence="4" key="2">
    <citation type="submission" date="2010-01" db="EMBL/GenBank/DDBJ databases">
        <title>The complete genome of Conexibacter woesei DSM 14684.</title>
        <authorList>
            <consortium name="US DOE Joint Genome Institute (JGI-PGF)"/>
            <person name="Lucas S."/>
            <person name="Copeland A."/>
            <person name="Lapidus A."/>
            <person name="Glavina del Rio T."/>
            <person name="Dalin E."/>
            <person name="Tice H."/>
            <person name="Bruce D."/>
            <person name="Goodwin L."/>
            <person name="Pitluck S."/>
            <person name="Kyrpides N."/>
            <person name="Mavromatis K."/>
            <person name="Ivanova N."/>
            <person name="Mikhailova N."/>
            <person name="Chertkov O."/>
            <person name="Brettin T."/>
            <person name="Detter J.C."/>
            <person name="Han C."/>
            <person name="Larimer F."/>
            <person name="Land M."/>
            <person name="Hauser L."/>
            <person name="Markowitz V."/>
            <person name="Cheng J.-F."/>
            <person name="Hugenholtz P."/>
            <person name="Woyke T."/>
            <person name="Wu D."/>
            <person name="Pukall R."/>
            <person name="Steenblock K."/>
            <person name="Schneider S."/>
            <person name="Klenk H.-P."/>
            <person name="Eisen J.A."/>
        </authorList>
    </citation>
    <scope>NUCLEOTIDE SEQUENCE [LARGE SCALE GENOMIC DNA]</scope>
    <source>
        <strain evidence="4">DSM 14684 / CIP 108061 / JCM 11494 / NBRC 100937 / ID131577</strain>
    </source>
</reference>
<dbReference type="InterPro" id="IPR007037">
    <property type="entry name" value="SIP_rossman_dom"/>
</dbReference>
<dbReference type="Proteomes" id="UP000008229">
    <property type="component" value="Chromosome"/>
</dbReference>
<dbReference type="Gene3D" id="2.40.30.10">
    <property type="entry name" value="Translation factors"/>
    <property type="match status" value="1"/>
</dbReference>
<dbReference type="CDD" id="cd06193">
    <property type="entry name" value="siderophore_interacting"/>
    <property type="match status" value="1"/>
</dbReference>
<name>D3F8P6_CONWI</name>
<evidence type="ECO:0000313" key="3">
    <source>
        <dbReference type="EMBL" id="ADB51010.1"/>
    </source>
</evidence>
<dbReference type="PANTHER" id="PTHR30157">
    <property type="entry name" value="FERRIC REDUCTASE, NADPH-DEPENDENT"/>
    <property type="match status" value="1"/>
</dbReference>
<dbReference type="Gene3D" id="3.40.50.80">
    <property type="entry name" value="Nucleotide-binding domain of ferredoxin-NADP reductase (FNR) module"/>
    <property type="match status" value="1"/>
</dbReference>
<feature type="domain" description="SIP-like Rossmann fold" evidence="1">
    <location>
        <begin position="150"/>
        <end position="267"/>
    </location>
</feature>
<dbReference type="STRING" id="469383.Cwoe_2591"/>